<dbReference type="EC" id="6.1.1.15" evidence="10"/>
<keyword evidence="8 10" id="KW-0030">Aminoacyl-tRNA synthetase</keyword>
<dbReference type="NCBIfam" id="NF006625">
    <property type="entry name" value="PRK09194.1"/>
    <property type="match status" value="1"/>
</dbReference>
<dbReference type="PRINTS" id="PR01046">
    <property type="entry name" value="TRNASYNTHPRO"/>
</dbReference>
<dbReference type="Pfam" id="PF03129">
    <property type="entry name" value="HGTP_anticodon"/>
    <property type="match status" value="1"/>
</dbReference>
<keyword evidence="3 10" id="KW-0963">Cytoplasm</keyword>
<comment type="subunit">
    <text evidence="2 10">Homodimer.</text>
</comment>
<dbReference type="Pfam" id="PF00587">
    <property type="entry name" value="tRNA-synt_2b"/>
    <property type="match status" value="1"/>
</dbReference>
<dbReference type="PANTHER" id="PTHR42753:SF2">
    <property type="entry name" value="PROLINE--TRNA LIGASE"/>
    <property type="match status" value="1"/>
</dbReference>
<dbReference type="InterPro" id="IPR006195">
    <property type="entry name" value="aa-tRNA-synth_II"/>
</dbReference>
<dbReference type="SUPFAM" id="SSF55681">
    <property type="entry name" value="Class II aaRS and biotin synthetases"/>
    <property type="match status" value="1"/>
</dbReference>
<proteinExistence type="inferred from homology"/>
<comment type="subcellular location">
    <subcellularLocation>
        <location evidence="1 10">Cytoplasm</location>
    </subcellularLocation>
</comment>
<evidence type="ECO:0000256" key="9">
    <source>
        <dbReference type="ARBA" id="ARBA00047671"/>
    </source>
</evidence>
<comment type="function">
    <text evidence="10">Catalyzes the attachment of proline to tRNA(Pro) in a two-step reaction: proline is first activated by ATP to form Pro-AMP and then transferred to the acceptor end of tRNA(Pro). As ProRS can inadvertently accommodate and process non-cognate amino acids such as alanine and cysteine, to avoid such errors it has two additional distinct editing activities against alanine. One activity is designated as 'pretransfer' editing and involves the tRNA(Pro)-independent hydrolysis of activated Ala-AMP. The other activity is designated 'posttransfer' editing and involves deacylation of mischarged Ala-tRNA(Pro). The misacylated Cys-tRNA(Pro) is not edited by ProRS.</text>
</comment>
<dbReference type="CDD" id="cd00861">
    <property type="entry name" value="ProRS_anticodon_short"/>
    <property type="match status" value="1"/>
</dbReference>
<dbReference type="Pfam" id="PF04073">
    <property type="entry name" value="tRNA_edit"/>
    <property type="match status" value="1"/>
</dbReference>
<dbReference type="Proteomes" id="UP000294418">
    <property type="component" value="Chromosome"/>
</dbReference>
<dbReference type="GO" id="GO:0004827">
    <property type="term" value="F:proline-tRNA ligase activity"/>
    <property type="evidence" value="ECO:0007669"/>
    <property type="project" value="UniProtKB-UniRule"/>
</dbReference>
<evidence type="ECO:0000259" key="11">
    <source>
        <dbReference type="PROSITE" id="PS50862"/>
    </source>
</evidence>
<dbReference type="PANTHER" id="PTHR42753">
    <property type="entry name" value="MITOCHONDRIAL RIBOSOME PROTEIN L39/PROLYL-TRNA LIGASE FAMILY MEMBER"/>
    <property type="match status" value="1"/>
</dbReference>
<dbReference type="GO" id="GO:0006433">
    <property type="term" value="P:prolyl-tRNA aminoacylation"/>
    <property type="evidence" value="ECO:0007669"/>
    <property type="project" value="UniProtKB-UniRule"/>
</dbReference>
<evidence type="ECO:0000256" key="10">
    <source>
        <dbReference type="HAMAP-Rule" id="MF_01569"/>
    </source>
</evidence>
<evidence type="ECO:0000256" key="5">
    <source>
        <dbReference type="ARBA" id="ARBA00022741"/>
    </source>
</evidence>
<name>A0A451DCI7_9GAMM</name>
<dbReference type="FunFam" id="3.30.930.10:FF:000015">
    <property type="entry name" value="Proline--tRNA ligase"/>
    <property type="match status" value="1"/>
</dbReference>
<comment type="similarity">
    <text evidence="10">Belongs to the class-II aminoacyl-tRNA synthetase family. ProS type 1 subfamily.</text>
</comment>
<evidence type="ECO:0000256" key="3">
    <source>
        <dbReference type="ARBA" id="ARBA00022490"/>
    </source>
</evidence>
<dbReference type="SUPFAM" id="SSF55826">
    <property type="entry name" value="YbaK/ProRS associated domain"/>
    <property type="match status" value="1"/>
</dbReference>
<dbReference type="NCBIfam" id="TIGR00409">
    <property type="entry name" value="proS_fam_II"/>
    <property type="match status" value="1"/>
</dbReference>
<dbReference type="EMBL" id="LR217720">
    <property type="protein sequence ID" value="VFP84064.1"/>
    <property type="molecule type" value="Genomic_DNA"/>
</dbReference>
<dbReference type="InterPro" id="IPR004500">
    <property type="entry name" value="Pro-tRNA-synth_IIa_bac-type"/>
</dbReference>
<dbReference type="InterPro" id="IPR033730">
    <property type="entry name" value="ProRS_core_prok"/>
</dbReference>
<evidence type="ECO:0000256" key="1">
    <source>
        <dbReference type="ARBA" id="ARBA00004496"/>
    </source>
</evidence>
<evidence type="ECO:0000256" key="8">
    <source>
        <dbReference type="ARBA" id="ARBA00023146"/>
    </source>
</evidence>
<dbReference type="HAMAP" id="MF_01569">
    <property type="entry name" value="Pro_tRNA_synth_type1"/>
    <property type="match status" value="1"/>
</dbReference>
<comment type="catalytic activity">
    <reaction evidence="9 10">
        <text>tRNA(Pro) + L-proline + ATP = L-prolyl-tRNA(Pro) + AMP + diphosphate</text>
        <dbReference type="Rhea" id="RHEA:14305"/>
        <dbReference type="Rhea" id="RHEA-COMP:9700"/>
        <dbReference type="Rhea" id="RHEA-COMP:9702"/>
        <dbReference type="ChEBI" id="CHEBI:30616"/>
        <dbReference type="ChEBI" id="CHEBI:33019"/>
        <dbReference type="ChEBI" id="CHEBI:60039"/>
        <dbReference type="ChEBI" id="CHEBI:78442"/>
        <dbReference type="ChEBI" id="CHEBI:78532"/>
        <dbReference type="ChEBI" id="CHEBI:456215"/>
        <dbReference type="EC" id="6.1.1.15"/>
    </reaction>
</comment>
<evidence type="ECO:0000256" key="4">
    <source>
        <dbReference type="ARBA" id="ARBA00022598"/>
    </source>
</evidence>
<dbReference type="Gene3D" id="3.40.50.800">
    <property type="entry name" value="Anticodon-binding domain"/>
    <property type="match status" value="1"/>
</dbReference>
<protein>
    <recommendedName>
        <fullName evidence="10">Proline--tRNA ligase</fullName>
        <ecNumber evidence="10">6.1.1.15</ecNumber>
    </recommendedName>
    <alternativeName>
        <fullName evidence="10">Prolyl-tRNA synthetase</fullName>
        <shortName evidence="10">ProRS</shortName>
    </alternativeName>
</protein>
<feature type="domain" description="Aminoacyl-transfer RNA synthetases class-II family profile" evidence="11">
    <location>
        <begin position="33"/>
        <end position="474"/>
    </location>
</feature>
<dbReference type="CDD" id="cd00779">
    <property type="entry name" value="ProRS_core_prok"/>
    <property type="match status" value="1"/>
</dbReference>
<dbReference type="GO" id="GO:0002161">
    <property type="term" value="F:aminoacyl-tRNA deacylase activity"/>
    <property type="evidence" value="ECO:0007669"/>
    <property type="project" value="InterPro"/>
</dbReference>
<dbReference type="GO" id="GO:0005829">
    <property type="term" value="C:cytosol"/>
    <property type="evidence" value="ECO:0007669"/>
    <property type="project" value="TreeGrafter"/>
</dbReference>
<dbReference type="Gene3D" id="3.30.930.10">
    <property type="entry name" value="Bira Bifunctional Protein, Domain 2"/>
    <property type="match status" value="2"/>
</dbReference>
<evidence type="ECO:0000256" key="7">
    <source>
        <dbReference type="ARBA" id="ARBA00022917"/>
    </source>
</evidence>
<evidence type="ECO:0000256" key="6">
    <source>
        <dbReference type="ARBA" id="ARBA00022840"/>
    </source>
</evidence>
<dbReference type="InterPro" id="IPR036621">
    <property type="entry name" value="Anticodon-bd_dom_sf"/>
</dbReference>
<dbReference type="InterPro" id="IPR007214">
    <property type="entry name" value="YbaK/aa-tRNA-synth-assoc-dom"/>
</dbReference>
<dbReference type="InterPro" id="IPR044140">
    <property type="entry name" value="ProRS_anticodon_short"/>
</dbReference>
<dbReference type="PROSITE" id="PS50862">
    <property type="entry name" value="AA_TRNA_LIGASE_II"/>
    <property type="match status" value="1"/>
</dbReference>
<dbReference type="FunFam" id="3.30.930.10:FF:000042">
    <property type="entry name" value="probable proline--tRNA ligase, mitochondrial"/>
    <property type="match status" value="1"/>
</dbReference>
<dbReference type="InterPro" id="IPR004154">
    <property type="entry name" value="Anticodon-bd"/>
</dbReference>
<dbReference type="InterPro" id="IPR002316">
    <property type="entry name" value="Pro-tRNA-ligase_IIa"/>
</dbReference>
<dbReference type="CDD" id="cd04334">
    <property type="entry name" value="ProRS-INS"/>
    <property type="match status" value="1"/>
</dbReference>
<evidence type="ECO:0000313" key="12">
    <source>
        <dbReference type="EMBL" id="VFP84064.1"/>
    </source>
</evidence>
<dbReference type="RefSeq" id="WP_157989600.1">
    <property type="nucleotide sequence ID" value="NZ_LR217720.1"/>
</dbReference>
<dbReference type="InterPro" id="IPR050062">
    <property type="entry name" value="Pro-tRNA_synthetase"/>
</dbReference>
<dbReference type="InterPro" id="IPR045864">
    <property type="entry name" value="aa-tRNA-synth_II/BPL/LPL"/>
</dbReference>
<keyword evidence="6 10" id="KW-0067">ATP-binding</keyword>
<evidence type="ECO:0000256" key="2">
    <source>
        <dbReference type="ARBA" id="ARBA00011738"/>
    </source>
</evidence>
<dbReference type="GO" id="GO:0005524">
    <property type="term" value="F:ATP binding"/>
    <property type="evidence" value="ECO:0007669"/>
    <property type="project" value="UniProtKB-UniRule"/>
</dbReference>
<dbReference type="InterPro" id="IPR002314">
    <property type="entry name" value="aa-tRNA-synt_IIb"/>
</dbReference>
<evidence type="ECO:0000313" key="13">
    <source>
        <dbReference type="Proteomes" id="UP000294418"/>
    </source>
</evidence>
<dbReference type="InterPro" id="IPR036754">
    <property type="entry name" value="YbaK/aa-tRNA-synt-asso_dom_sf"/>
</dbReference>
<dbReference type="AlphaFoldDB" id="A0A451DCI7"/>
<keyword evidence="7 10" id="KW-0648">Protein biosynthesis</keyword>
<gene>
    <name evidence="10 12" type="primary">proS</name>
    <name evidence="12" type="ORF">ERCILAFE3058_169</name>
</gene>
<organism evidence="12 13">
    <name type="scientific">Candidatus Erwinia haradaeae</name>
    <dbReference type="NCBI Taxonomy" id="1922217"/>
    <lineage>
        <taxon>Bacteria</taxon>
        <taxon>Pseudomonadati</taxon>
        <taxon>Pseudomonadota</taxon>
        <taxon>Gammaproteobacteria</taxon>
        <taxon>Enterobacterales</taxon>
        <taxon>Erwiniaceae</taxon>
        <taxon>Erwinia</taxon>
    </lineage>
</organism>
<accession>A0A451DCI7</accession>
<keyword evidence="5 10" id="KW-0547">Nucleotide-binding</keyword>
<dbReference type="InterPro" id="IPR023717">
    <property type="entry name" value="Pro-tRNA-Synthase_IIa_type1"/>
</dbReference>
<reference evidence="12 13" key="1">
    <citation type="submission" date="2019-02" db="EMBL/GenBank/DDBJ databases">
        <authorList>
            <person name="Manzano-Marin A."/>
            <person name="Manzano-Marin A."/>
        </authorList>
    </citation>
    <scope>NUCLEOTIDE SEQUENCE [LARGE SCALE GENOMIC DNA]</scope>
    <source>
        <strain evidence="12 13">ErCilaricifoliae</strain>
    </source>
</reference>
<keyword evidence="4 10" id="KW-0436">Ligase</keyword>
<comment type="domain">
    <text evidence="10">Consists of three domains: the N-terminal catalytic domain, the editing domain and the C-terminal anticodon-binding domain.</text>
</comment>
<sequence length="579" mass="65127">MRTTQYLLATLKEKPSCAESMSHQLMLRAGMIRQLASGLYTWLPTGLRVLKKVENIVREEMQKAGGVEISMPIVQPAKLWKRSRRWDQYGAELLRLMDRNHRFFVMGPTHEEVITDLMRKEIHSYKQLPINVFQIQTKFRDEVRPRCGVMRAREFLMKDGYSFHINQDSLEHTYSIMYNTYSNILRRMDLNFCVVEADSGSIGGCVSHEFQVLASSGDNNIAFSTVSEYAANIEIAKTLPPTAMRSPPTQKKIQFSAPDLTTDITSLATHGNFSITNIVQTFVVKASQESDHELVVLLIRGDHEINKIKAESIDIVSAPLMFATDQEVRQYILTGLGSIGPVGISIPIIADRSVSIMSDFIVGANVDGQYLSGVNWERDLPLPRIEDIRNIVEGDLSPDGQGTLLLQRGIEVGHIFQLGTKYSQAFKALVQDNDGSSQILRMGCYGIGISRIVAAAIEQNHDQRGIIWSPSLAPFQVAIVPVSVQQSPRIRCIAEDLYHQLLLQGIDVILDDRIERPGVMFSEMDLIGIPHLLIINDRSANHEVVECQSRALNQKHILKISEIFAYLTASLKLPRQMRK</sequence>
<dbReference type="SUPFAM" id="SSF52954">
    <property type="entry name" value="Class II aaRS ABD-related"/>
    <property type="match status" value="1"/>
</dbReference>
<dbReference type="OrthoDB" id="9809052at2"/>